<evidence type="ECO:0000259" key="14">
    <source>
        <dbReference type="PROSITE" id="PS50011"/>
    </source>
</evidence>
<dbReference type="EMBL" id="VEPZ02001577">
    <property type="protein sequence ID" value="KAE8667298.1"/>
    <property type="molecule type" value="Genomic_DNA"/>
</dbReference>
<dbReference type="CDD" id="cd01098">
    <property type="entry name" value="PAN_AP_plant"/>
    <property type="match status" value="1"/>
</dbReference>
<comment type="catalytic activity">
    <reaction evidence="12">
        <text>L-threonyl-[protein] + ATP = O-phospho-L-threonyl-[protein] + ADP + H(+)</text>
        <dbReference type="Rhea" id="RHEA:46608"/>
        <dbReference type="Rhea" id="RHEA-COMP:11060"/>
        <dbReference type="Rhea" id="RHEA-COMP:11605"/>
        <dbReference type="ChEBI" id="CHEBI:15378"/>
        <dbReference type="ChEBI" id="CHEBI:30013"/>
        <dbReference type="ChEBI" id="CHEBI:30616"/>
        <dbReference type="ChEBI" id="CHEBI:61977"/>
        <dbReference type="ChEBI" id="CHEBI:456216"/>
        <dbReference type="EC" id="2.7.11.1"/>
    </reaction>
</comment>
<dbReference type="Pfam" id="PF08276">
    <property type="entry name" value="PAN_2"/>
    <property type="match status" value="1"/>
</dbReference>
<proteinExistence type="predicted"/>
<evidence type="ECO:0000256" key="12">
    <source>
        <dbReference type="ARBA" id="ARBA00047899"/>
    </source>
</evidence>
<evidence type="ECO:0000256" key="7">
    <source>
        <dbReference type="ARBA" id="ARBA00022741"/>
    </source>
</evidence>
<dbReference type="PROSITE" id="PS50927">
    <property type="entry name" value="BULB_LECTIN"/>
    <property type="match status" value="1"/>
</dbReference>
<evidence type="ECO:0000256" key="6">
    <source>
        <dbReference type="ARBA" id="ARBA00022729"/>
    </source>
</evidence>
<feature type="domain" description="Protein kinase" evidence="14">
    <location>
        <begin position="271"/>
        <end position="584"/>
    </location>
</feature>
<name>A0A6A2WZF1_HIBSY</name>
<evidence type="ECO:0000313" key="17">
    <source>
        <dbReference type="EMBL" id="KAE8667298.1"/>
    </source>
</evidence>
<keyword evidence="5" id="KW-0808">Transferase</keyword>
<evidence type="ECO:0000256" key="5">
    <source>
        <dbReference type="ARBA" id="ARBA00022679"/>
    </source>
</evidence>
<evidence type="ECO:0000256" key="11">
    <source>
        <dbReference type="ARBA" id="ARBA00023180"/>
    </source>
</evidence>
<keyword evidence="9" id="KW-0067">ATP-binding</keyword>
<dbReference type="Proteomes" id="UP000436088">
    <property type="component" value="Unassembled WGS sequence"/>
</dbReference>
<evidence type="ECO:0000256" key="9">
    <source>
        <dbReference type="ARBA" id="ARBA00022840"/>
    </source>
</evidence>
<evidence type="ECO:0000259" key="15">
    <source>
        <dbReference type="PROSITE" id="PS50927"/>
    </source>
</evidence>
<dbReference type="EC" id="2.7.11.1" evidence="2"/>
<keyword evidence="18" id="KW-1185">Reference proteome</keyword>
<dbReference type="PANTHER" id="PTHR27002">
    <property type="entry name" value="RECEPTOR-LIKE SERINE/THREONINE-PROTEIN KINASE SD1-8"/>
    <property type="match status" value="1"/>
</dbReference>
<dbReference type="GO" id="GO:0004674">
    <property type="term" value="F:protein serine/threonine kinase activity"/>
    <property type="evidence" value="ECO:0007669"/>
    <property type="project" value="UniProtKB-KW"/>
</dbReference>
<keyword evidence="4" id="KW-0723">Serine/threonine-protein kinase</keyword>
<evidence type="ECO:0000256" key="10">
    <source>
        <dbReference type="ARBA" id="ARBA00023157"/>
    </source>
</evidence>
<keyword evidence="8 17" id="KW-0418">Kinase</keyword>
<feature type="domain" description="Bulb-type lectin" evidence="15">
    <location>
        <begin position="86"/>
        <end position="244"/>
    </location>
</feature>
<keyword evidence="10" id="KW-1015">Disulfide bond</keyword>
<keyword evidence="3" id="KW-1003">Cell membrane</keyword>
<evidence type="ECO:0000256" key="4">
    <source>
        <dbReference type="ARBA" id="ARBA00022527"/>
    </source>
</evidence>
<dbReference type="PROSITE" id="PS00108">
    <property type="entry name" value="PROTEIN_KINASE_ST"/>
    <property type="match status" value="1"/>
</dbReference>
<feature type="domain" description="Apple" evidence="16">
    <location>
        <begin position="293"/>
        <end position="380"/>
    </location>
</feature>
<gene>
    <name evidence="17" type="ORF">F3Y22_tig00112416pilonHSYRG00013</name>
</gene>
<dbReference type="InterPro" id="IPR000719">
    <property type="entry name" value="Prot_kinase_dom"/>
</dbReference>
<comment type="subcellular location">
    <subcellularLocation>
        <location evidence="1">Cell membrane</location>
        <topology evidence="1">Single-pass type I membrane protein</topology>
    </subcellularLocation>
</comment>
<dbReference type="SUPFAM" id="SSF51110">
    <property type="entry name" value="alpha-D-mannose-specific plant lectins"/>
    <property type="match status" value="1"/>
</dbReference>
<keyword evidence="11" id="KW-0325">Glycoprotein</keyword>
<organism evidence="17 18">
    <name type="scientific">Hibiscus syriacus</name>
    <name type="common">Rose of Sharon</name>
    <dbReference type="NCBI Taxonomy" id="106335"/>
    <lineage>
        <taxon>Eukaryota</taxon>
        <taxon>Viridiplantae</taxon>
        <taxon>Streptophyta</taxon>
        <taxon>Embryophyta</taxon>
        <taxon>Tracheophyta</taxon>
        <taxon>Spermatophyta</taxon>
        <taxon>Magnoliopsida</taxon>
        <taxon>eudicotyledons</taxon>
        <taxon>Gunneridae</taxon>
        <taxon>Pentapetalae</taxon>
        <taxon>rosids</taxon>
        <taxon>malvids</taxon>
        <taxon>Malvales</taxon>
        <taxon>Malvaceae</taxon>
        <taxon>Malvoideae</taxon>
        <taxon>Hibiscus</taxon>
    </lineage>
</organism>
<dbReference type="GO" id="GO:0030246">
    <property type="term" value="F:carbohydrate binding"/>
    <property type="evidence" value="ECO:0007669"/>
    <property type="project" value="UniProtKB-KW"/>
</dbReference>
<dbReference type="PANTHER" id="PTHR27002:SF1075">
    <property type="entry name" value="RECEPTOR-LIKE SERINE_THREONINE-PROTEIN KINASE"/>
    <property type="match status" value="1"/>
</dbReference>
<dbReference type="Gene3D" id="2.90.10.10">
    <property type="entry name" value="Bulb-type lectin domain"/>
    <property type="match status" value="1"/>
</dbReference>
<dbReference type="Pfam" id="PF00069">
    <property type="entry name" value="Pkinase"/>
    <property type="match status" value="1"/>
</dbReference>
<dbReference type="AlphaFoldDB" id="A0A6A2WZF1"/>
<dbReference type="PROSITE" id="PS50011">
    <property type="entry name" value="PROTEIN_KINASE_DOM"/>
    <property type="match status" value="1"/>
</dbReference>
<evidence type="ECO:0000256" key="3">
    <source>
        <dbReference type="ARBA" id="ARBA00022475"/>
    </source>
</evidence>
<dbReference type="SMART" id="SM00473">
    <property type="entry name" value="PAN_AP"/>
    <property type="match status" value="1"/>
</dbReference>
<evidence type="ECO:0000256" key="2">
    <source>
        <dbReference type="ARBA" id="ARBA00012513"/>
    </source>
</evidence>
<evidence type="ECO:0000256" key="13">
    <source>
        <dbReference type="ARBA" id="ARBA00048679"/>
    </source>
</evidence>
<dbReference type="GO" id="GO:0048544">
    <property type="term" value="P:recognition of pollen"/>
    <property type="evidence" value="ECO:0007669"/>
    <property type="project" value="InterPro"/>
</dbReference>
<dbReference type="InterPro" id="IPR008271">
    <property type="entry name" value="Ser/Thr_kinase_AS"/>
</dbReference>
<sequence length="584" mass="66371">MKLGKKLKIRIEWSLSSWKSSKDPYVTFRLDIRGSPYLVINSGLAKRFQTGPWNGVYFSDKNISRFASLLSLLVCPFLAFQVINGADTIEIGQPITYPNTIISVGERFELGFFYPENTSKYYVGIWHKVSNRSIFWVANREYPFSGQSLNISINDDGKLVISDDKMVYDVTADETNAILPGMTLDDVKLSGPNRPPVSWRTSEDPAPGYWKFPNTSEVRQIVLDELGQLKLQSWSEYDQRWNTLESSKCPYHRCGVFSICSINAEAPCTCLEGFEPIKNGESECCMRKADLKCSTEEGQVRTDGYLLMLFLDYPSGGHELKLISNAADCKSECLRNCSCTAYAYDVELKLGCLVWYGDLFDLKQLPQDYVDGNDFYLKLAASELIKNEKGFSREGSPMIATRSYSFESLASDDRLDSIKCIDWETRVRINEGIVQGLLYLHQYSRLRIIHRDLKASNILLDSNMNPKISDFGMARIFWGEELQAITNRIVGTYYMAPKYALEGLFSVISDVFSFGVLLLEIAWSLWTSNSPMDLADPTLEKVPTHLAIRYVNIGLLSSKKLQMIDRPCPMFTRCLPMEARSYFS</sequence>
<dbReference type="GO" id="GO:0005886">
    <property type="term" value="C:plasma membrane"/>
    <property type="evidence" value="ECO:0007669"/>
    <property type="project" value="UniProtKB-SubCell"/>
</dbReference>
<comment type="caution">
    <text evidence="17">The sequence shown here is derived from an EMBL/GenBank/DDBJ whole genome shotgun (WGS) entry which is preliminary data.</text>
</comment>
<keyword evidence="3" id="KW-0472">Membrane</keyword>
<dbReference type="Pfam" id="PF00954">
    <property type="entry name" value="S_locus_glycop"/>
    <property type="match status" value="1"/>
</dbReference>
<dbReference type="Gene3D" id="1.10.510.10">
    <property type="entry name" value="Transferase(Phosphotransferase) domain 1"/>
    <property type="match status" value="1"/>
</dbReference>
<dbReference type="InterPro" id="IPR036426">
    <property type="entry name" value="Bulb-type_lectin_dom_sf"/>
</dbReference>
<reference evidence="17" key="1">
    <citation type="submission" date="2019-09" db="EMBL/GenBank/DDBJ databases">
        <title>Draft genome information of white flower Hibiscus syriacus.</title>
        <authorList>
            <person name="Kim Y.-M."/>
        </authorList>
    </citation>
    <scope>NUCLEOTIDE SEQUENCE [LARGE SCALE GENOMIC DNA]</scope>
    <source>
        <strain evidence="17">YM2019G1</strain>
    </source>
</reference>
<dbReference type="InterPro" id="IPR011009">
    <property type="entry name" value="Kinase-like_dom_sf"/>
</dbReference>
<evidence type="ECO:0000259" key="16">
    <source>
        <dbReference type="PROSITE" id="PS50948"/>
    </source>
</evidence>
<dbReference type="SUPFAM" id="SSF56112">
    <property type="entry name" value="Protein kinase-like (PK-like)"/>
    <property type="match status" value="1"/>
</dbReference>
<protein>
    <recommendedName>
        <fullName evidence="2">non-specific serine/threonine protein kinase</fullName>
        <ecNumber evidence="2">2.7.11.1</ecNumber>
    </recommendedName>
</protein>
<dbReference type="PROSITE" id="PS50948">
    <property type="entry name" value="PAN"/>
    <property type="match status" value="1"/>
</dbReference>
<dbReference type="InterPro" id="IPR000858">
    <property type="entry name" value="S_locus_glycoprot_dom"/>
</dbReference>
<comment type="catalytic activity">
    <reaction evidence="13">
        <text>L-seryl-[protein] + ATP = O-phospho-L-seryl-[protein] + ADP + H(+)</text>
        <dbReference type="Rhea" id="RHEA:17989"/>
        <dbReference type="Rhea" id="RHEA-COMP:9863"/>
        <dbReference type="Rhea" id="RHEA-COMP:11604"/>
        <dbReference type="ChEBI" id="CHEBI:15378"/>
        <dbReference type="ChEBI" id="CHEBI:29999"/>
        <dbReference type="ChEBI" id="CHEBI:30616"/>
        <dbReference type="ChEBI" id="CHEBI:83421"/>
        <dbReference type="ChEBI" id="CHEBI:456216"/>
        <dbReference type="EC" id="2.7.11.1"/>
    </reaction>
</comment>
<keyword evidence="7" id="KW-0547">Nucleotide-binding</keyword>
<evidence type="ECO:0000313" key="18">
    <source>
        <dbReference type="Proteomes" id="UP000436088"/>
    </source>
</evidence>
<dbReference type="InterPro" id="IPR003609">
    <property type="entry name" value="Pan_app"/>
</dbReference>
<evidence type="ECO:0000256" key="1">
    <source>
        <dbReference type="ARBA" id="ARBA00004251"/>
    </source>
</evidence>
<dbReference type="InterPro" id="IPR001480">
    <property type="entry name" value="Bulb-type_lectin_dom"/>
</dbReference>
<dbReference type="FunFam" id="1.10.510.10:FF:001023">
    <property type="entry name" value="Os07g0541700 protein"/>
    <property type="match status" value="1"/>
</dbReference>
<evidence type="ECO:0000256" key="8">
    <source>
        <dbReference type="ARBA" id="ARBA00022777"/>
    </source>
</evidence>
<dbReference type="GO" id="GO:0005524">
    <property type="term" value="F:ATP binding"/>
    <property type="evidence" value="ECO:0007669"/>
    <property type="project" value="UniProtKB-KW"/>
</dbReference>
<dbReference type="SMART" id="SM00220">
    <property type="entry name" value="S_TKc"/>
    <property type="match status" value="1"/>
</dbReference>
<accession>A0A6A2WZF1</accession>
<keyword evidence="6" id="KW-0732">Signal</keyword>